<proteinExistence type="predicted"/>
<dbReference type="EMBL" id="LT934115">
    <property type="protein sequence ID" value="VAH66327.1"/>
    <property type="molecule type" value="Genomic_DNA"/>
</dbReference>
<evidence type="ECO:0000256" key="1">
    <source>
        <dbReference type="SAM" id="MobiDB-lite"/>
    </source>
</evidence>
<feature type="compositionally biased region" description="Basic and acidic residues" evidence="1">
    <location>
        <begin position="1"/>
        <end position="18"/>
    </location>
</feature>
<protein>
    <submittedName>
        <fullName evidence="2">Uncharacterized protein</fullName>
    </submittedName>
</protein>
<accession>A0A9R0RUB0</accession>
<gene>
    <name evidence="2" type="ORF">TRITD_3Av1G225160</name>
</gene>
<evidence type="ECO:0000313" key="2">
    <source>
        <dbReference type="EMBL" id="VAH66327.1"/>
    </source>
</evidence>
<evidence type="ECO:0000313" key="3">
    <source>
        <dbReference type="Proteomes" id="UP000324705"/>
    </source>
</evidence>
<dbReference type="Proteomes" id="UP000324705">
    <property type="component" value="Chromosome 3A"/>
</dbReference>
<dbReference type="Gramene" id="TRITD3Av1G225160.2">
    <property type="protein sequence ID" value="TRITD3Av1G225160.2"/>
    <property type="gene ID" value="TRITD3Av1G225160"/>
</dbReference>
<reference evidence="2 3" key="1">
    <citation type="submission" date="2017-09" db="EMBL/GenBank/DDBJ databases">
        <authorList>
            <consortium name="International Durum Wheat Genome Sequencing Consortium (IDWGSC)"/>
            <person name="Milanesi L."/>
        </authorList>
    </citation>
    <scope>NUCLEOTIDE SEQUENCE [LARGE SCALE GENOMIC DNA]</scope>
    <source>
        <strain evidence="3">cv. Svevo</strain>
    </source>
</reference>
<feature type="compositionally biased region" description="Low complexity" evidence="1">
    <location>
        <begin position="19"/>
        <end position="37"/>
    </location>
</feature>
<sequence length="95" mass="10000">MASERSRETSCSESERCSESSLDMAAPASNASMPSAACGTAGSRKSTGSHEAALCATIGRSTVSFLAEEIIKGKIYIWGARELILSCEITETFSK</sequence>
<feature type="region of interest" description="Disordered" evidence="1">
    <location>
        <begin position="1"/>
        <end position="46"/>
    </location>
</feature>
<keyword evidence="3" id="KW-1185">Reference proteome</keyword>
<name>A0A9R0RUB0_TRITD</name>
<dbReference type="AlphaFoldDB" id="A0A9R0RUB0"/>
<organism evidence="2 3">
    <name type="scientific">Triticum turgidum subsp. durum</name>
    <name type="common">Durum wheat</name>
    <name type="synonym">Triticum durum</name>
    <dbReference type="NCBI Taxonomy" id="4567"/>
    <lineage>
        <taxon>Eukaryota</taxon>
        <taxon>Viridiplantae</taxon>
        <taxon>Streptophyta</taxon>
        <taxon>Embryophyta</taxon>
        <taxon>Tracheophyta</taxon>
        <taxon>Spermatophyta</taxon>
        <taxon>Magnoliopsida</taxon>
        <taxon>Liliopsida</taxon>
        <taxon>Poales</taxon>
        <taxon>Poaceae</taxon>
        <taxon>BOP clade</taxon>
        <taxon>Pooideae</taxon>
        <taxon>Triticodae</taxon>
        <taxon>Triticeae</taxon>
        <taxon>Triticinae</taxon>
        <taxon>Triticum</taxon>
    </lineage>
</organism>